<name>A0ABN8LMY9_9CNID</name>
<reference evidence="1 2" key="1">
    <citation type="submission" date="2022-05" db="EMBL/GenBank/DDBJ databases">
        <authorList>
            <consortium name="Genoscope - CEA"/>
            <person name="William W."/>
        </authorList>
    </citation>
    <scope>NUCLEOTIDE SEQUENCE [LARGE SCALE GENOMIC DNA]</scope>
</reference>
<accession>A0ABN8LMY9</accession>
<sequence>MIASIVEQKLATLNSASNLLLSSTSGIIQPSAQQHLPRQDFNLGTPEETALLHTNYRVPSIASHLSNSCIAAITNGEYVDLASLLPLSSLLRDHVTANSQLKLQPTQERTTLTPQALDPPSQRLAVQDIPPKAAIEYLSKLSPTTPIDLPQLALYLRDHP</sequence>
<evidence type="ECO:0000313" key="1">
    <source>
        <dbReference type="EMBL" id="CAH3017062.1"/>
    </source>
</evidence>
<keyword evidence="2" id="KW-1185">Reference proteome</keyword>
<organism evidence="1 2">
    <name type="scientific">Porites evermanni</name>
    <dbReference type="NCBI Taxonomy" id="104178"/>
    <lineage>
        <taxon>Eukaryota</taxon>
        <taxon>Metazoa</taxon>
        <taxon>Cnidaria</taxon>
        <taxon>Anthozoa</taxon>
        <taxon>Hexacorallia</taxon>
        <taxon>Scleractinia</taxon>
        <taxon>Fungiina</taxon>
        <taxon>Poritidae</taxon>
        <taxon>Porites</taxon>
    </lineage>
</organism>
<gene>
    <name evidence="1" type="ORF">PEVE_00034741</name>
</gene>
<proteinExistence type="predicted"/>
<evidence type="ECO:0000313" key="2">
    <source>
        <dbReference type="Proteomes" id="UP001159427"/>
    </source>
</evidence>
<dbReference type="Proteomes" id="UP001159427">
    <property type="component" value="Unassembled WGS sequence"/>
</dbReference>
<dbReference type="EMBL" id="CALNXI010000053">
    <property type="protein sequence ID" value="CAH3017062.1"/>
    <property type="molecule type" value="Genomic_DNA"/>
</dbReference>
<comment type="caution">
    <text evidence="1">The sequence shown here is derived from an EMBL/GenBank/DDBJ whole genome shotgun (WGS) entry which is preliminary data.</text>
</comment>
<protein>
    <submittedName>
        <fullName evidence="1">Uncharacterized protein</fullName>
    </submittedName>
</protein>